<feature type="domain" description="NAD-dependent epimerase/dehydratase" evidence="11">
    <location>
        <begin position="4"/>
        <end position="269"/>
    </location>
</feature>
<reference evidence="12" key="1">
    <citation type="submission" date="2020-01" db="EMBL/GenBank/DDBJ databases">
        <authorList>
            <person name="Meier V. D."/>
            <person name="Meier V D."/>
        </authorList>
    </citation>
    <scope>NUCLEOTIDE SEQUENCE</scope>
    <source>
        <strain evidence="12">HLG_WM_MAG_12</strain>
    </source>
</reference>
<keyword evidence="9 10" id="KW-0119">Carbohydrate metabolism</keyword>
<evidence type="ECO:0000256" key="9">
    <source>
        <dbReference type="ARBA" id="ARBA00023277"/>
    </source>
</evidence>
<dbReference type="UniPathway" id="UPA00214"/>
<keyword evidence="8 10" id="KW-0413">Isomerase</keyword>
<accession>A0A6S6TH57</accession>
<dbReference type="AlphaFoldDB" id="A0A6S6TH57"/>
<comment type="catalytic activity">
    <reaction evidence="1 10">
        <text>UDP-alpha-D-glucose = UDP-alpha-D-galactose</text>
        <dbReference type="Rhea" id="RHEA:22168"/>
        <dbReference type="ChEBI" id="CHEBI:58885"/>
        <dbReference type="ChEBI" id="CHEBI:66914"/>
        <dbReference type="EC" id="5.1.3.2"/>
    </reaction>
</comment>
<evidence type="ECO:0000259" key="11">
    <source>
        <dbReference type="Pfam" id="PF01370"/>
    </source>
</evidence>
<protein>
    <recommendedName>
        <fullName evidence="6 10">UDP-glucose 4-epimerase</fullName>
        <ecNumber evidence="5 10">5.1.3.2</ecNumber>
    </recommendedName>
</protein>
<evidence type="ECO:0000256" key="2">
    <source>
        <dbReference type="ARBA" id="ARBA00001911"/>
    </source>
</evidence>
<comment type="cofactor">
    <cofactor evidence="2 10">
        <name>NAD(+)</name>
        <dbReference type="ChEBI" id="CHEBI:57540"/>
    </cofactor>
</comment>
<dbReference type="EC" id="5.1.3.2" evidence="5 10"/>
<evidence type="ECO:0000256" key="5">
    <source>
        <dbReference type="ARBA" id="ARBA00013189"/>
    </source>
</evidence>
<gene>
    <name evidence="12" type="ORF">HELGO_WM8268</name>
</gene>
<evidence type="ECO:0000256" key="10">
    <source>
        <dbReference type="RuleBase" id="RU366046"/>
    </source>
</evidence>
<comment type="subunit">
    <text evidence="10">Homodimer.</text>
</comment>
<evidence type="ECO:0000256" key="7">
    <source>
        <dbReference type="ARBA" id="ARBA00023027"/>
    </source>
</evidence>
<dbReference type="Gene3D" id="3.40.50.720">
    <property type="entry name" value="NAD(P)-binding Rossmann-like Domain"/>
    <property type="match status" value="1"/>
</dbReference>
<dbReference type="SUPFAM" id="SSF51735">
    <property type="entry name" value="NAD(P)-binding Rossmann-fold domains"/>
    <property type="match status" value="1"/>
</dbReference>
<comment type="pathway">
    <text evidence="3 10">Carbohydrate metabolism; galactose metabolism.</text>
</comment>
<dbReference type="PANTHER" id="PTHR43725:SF53">
    <property type="entry name" value="UDP-ARABINOSE 4-EPIMERASE 1"/>
    <property type="match status" value="1"/>
</dbReference>
<dbReference type="EMBL" id="CACVAW010000061">
    <property type="protein sequence ID" value="CAA6814315.1"/>
    <property type="molecule type" value="Genomic_DNA"/>
</dbReference>
<organism evidence="12">
    <name type="scientific">uncultured Campylobacterales bacterium</name>
    <dbReference type="NCBI Taxonomy" id="352960"/>
    <lineage>
        <taxon>Bacteria</taxon>
        <taxon>Pseudomonadati</taxon>
        <taxon>Campylobacterota</taxon>
        <taxon>Epsilonproteobacteria</taxon>
        <taxon>Campylobacterales</taxon>
        <taxon>environmental samples</taxon>
    </lineage>
</organism>
<dbReference type="GO" id="GO:0003978">
    <property type="term" value="F:UDP-glucose 4-epimerase activity"/>
    <property type="evidence" value="ECO:0007669"/>
    <property type="project" value="UniProtKB-UniRule"/>
</dbReference>
<dbReference type="PANTHER" id="PTHR43725">
    <property type="entry name" value="UDP-GLUCOSE 4-EPIMERASE"/>
    <property type="match status" value="1"/>
</dbReference>
<keyword evidence="7 10" id="KW-0520">NAD</keyword>
<dbReference type="GO" id="GO:0033499">
    <property type="term" value="P:galactose catabolic process via UDP-galactose, Leloir pathway"/>
    <property type="evidence" value="ECO:0007669"/>
    <property type="project" value="TreeGrafter"/>
</dbReference>
<evidence type="ECO:0000256" key="3">
    <source>
        <dbReference type="ARBA" id="ARBA00004947"/>
    </source>
</evidence>
<dbReference type="Pfam" id="PF01370">
    <property type="entry name" value="Epimerase"/>
    <property type="match status" value="1"/>
</dbReference>
<evidence type="ECO:0000256" key="8">
    <source>
        <dbReference type="ARBA" id="ARBA00023235"/>
    </source>
</evidence>
<dbReference type="InterPro" id="IPR005886">
    <property type="entry name" value="UDP_G4E"/>
</dbReference>
<evidence type="ECO:0000256" key="6">
    <source>
        <dbReference type="ARBA" id="ARBA00018569"/>
    </source>
</evidence>
<evidence type="ECO:0000256" key="4">
    <source>
        <dbReference type="ARBA" id="ARBA00007637"/>
    </source>
</evidence>
<evidence type="ECO:0000313" key="12">
    <source>
        <dbReference type="EMBL" id="CAA6814315.1"/>
    </source>
</evidence>
<sequence>MNNVLVTGGAGYIGSHVVKQLLEQTNTKVTILDNLSTGSKITLDTLKNIREYEFIKLDLKEFDEVELVLKNNSFDTIIHFAASIVVPESVENPLKYYMNNTVNTTNLINQAVKYNVSKFIFSSTAATYGEPINIPENGIDEDYSQNPINPYGMSKLMSERVLIDTAKVNESFKYVIFRYFNVAGADINYENKELAPRIGQSFPNATHLIKIASECACKKREQMAIFGDDYDTSDGTGVRDYIHIDDLADAHIKAIDYLKHNDSDIFNAGYGKGFSVKEVIECMKDSTKKDFKVSIEPRRLGDPATLISNNSKIKSKMGWTPKYDDLSLICQSAYAWENR</sequence>
<dbReference type="Gene3D" id="3.90.25.10">
    <property type="entry name" value="UDP-galactose 4-epimerase, domain 1"/>
    <property type="match status" value="1"/>
</dbReference>
<dbReference type="NCBIfam" id="TIGR01179">
    <property type="entry name" value="galE"/>
    <property type="match status" value="1"/>
</dbReference>
<name>A0A6S6TH57_9BACT</name>
<dbReference type="InterPro" id="IPR036291">
    <property type="entry name" value="NAD(P)-bd_dom_sf"/>
</dbReference>
<proteinExistence type="inferred from homology"/>
<evidence type="ECO:0000256" key="1">
    <source>
        <dbReference type="ARBA" id="ARBA00000083"/>
    </source>
</evidence>
<dbReference type="CDD" id="cd05247">
    <property type="entry name" value="UDP_G4E_1_SDR_e"/>
    <property type="match status" value="1"/>
</dbReference>
<dbReference type="InterPro" id="IPR001509">
    <property type="entry name" value="Epimerase_deHydtase"/>
</dbReference>
<comment type="similarity">
    <text evidence="4 10">Belongs to the NAD(P)-dependent epimerase/dehydratase family.</text>
</comment>